<feature type="non-terminal residue" evidence="1">
    <location>
        <position position="83"/>
    </location>
</feature>
<reference evidence="1 2" key="1">
    <citation type="submission" date="2019-10" db="EMBL/GenBank/DDBJ databases">
        <title>Taxonomy of Antarctic Massilia spp.: description of Massilia rubra sp. nov., Massilia aquatica sp. nov., Massilia mucilaginosa sp. nov., Massilia frigida sp. nov. isolated from streams, lakes and regoliths.</title>
        <authorList>
            <person name="Holochova P."/>
            <person name="Sedlacek I."/>
            <person name="Kralova S."/>
            <person name="Maslanova I."/>
            <person name="Busse H.-J."/>
            <person name="Stankova E."/>
            <person name="Vrbovska V."/>
            <person name="Kovarovic V."/>
            <person name="Bartak M."/>
            <person name="Svec P."/>
            <person name="Pantucek R."/>
        </authorList>
    </citation>
    <scope>NUCLEOTIDE SEQUENCE [LARGE SCALE GENOMIC DNA]</scope>
    <source>
        <strain evidence="1 2">CCM 8694</strain>
    </source>
</reference>
<dbReference type="Proteomes" id="UP000610594">
    <property type="component" value="Unassembled WGS sequence"/>
</dbReference>
<proteinExistence type="predicted"/>
<sequence>FTRLTARLPASIAISLGFVCHQGCILQIAIGSRNNAAERPLTSYPTLRRYLLAHGMHRQARLARTSAGALAARDRLEQLEVRS</sequence>
<dbReference type="EMBL" id="WHJF01000615">
    <property type="protein sequence ID" value="NHZ67338.1"/>
    <property type="molecule type" value="Genomic_DNA"/>
</dbReference>
<keyword evidence="2" id="KW-1185">Reference proteome</keyword>
<feature type="non-terminal residue" evidence="1">
    <location>
        <position position="1"/>
    </location>
</feature>
<evidence type="ECO:0000313" key="1">
    <source>
        <dbReference type="EMBL" id="NHZ67338.1"/>
    </source>
</evidence>
<accession>A0ABX0N4L1</accession>
<comment type="caution">
    <text evidence="1">The sequence shown here is derived from an EMBL/GenBank/DDBJ whole genome shotgun (WGS) entry which is preliminary data.</text>
</comment>
<gene>
    <name evidence="1" type="ORF">F1735_34805</name>
</gene>
<organism evidence="1 2">
    <name type="scientific">Massilia genomosp. 1</name>
    <dbReference type="NCBI Taxonomy" id="2609280"/>
    <lineage>
        <taxon>Bacteria</taxon>
        <taxon>Pseudomonadati</taxon>
        <taxon>Pseudomonadota</taxon>
        <taxon>Betaproteobacteria</taxon>
        <taxon>Burkholderiales</taxon>
        <taxon>Oxalobacteraceae</taxon>
        <taxon>Telluria group</taxon>
        <taxon>Massilia</taxon>
    </lineage>
</organism>
<evidence type="ECO:0000313" key="2">
    <source>
        <dbReference type="Proteomes" id="UP000610594"/>
    </source>
</evidence>
<protein>
    <submittedName>
        <fullName evidence="1">Uncharacterized protein</fullName>
    </submittedName>
</protein>
<name>A0ABX0N4L1_9BURK</name>